<comment type="caution">
    <text evidence="1">The sequence shown here is derived from an EMBL/GenBank/DDBJ whole genome shotgun (WGS) entry which is preliminary data.</text>
</comment>
<dbReference type="Proteomes" id="UP000265703">
    <property type="component" value="Unassembled WGS sequence"/>
</dbReference>
<organism evidence="1 2">
    <name type="scientific">Glomus cerebriforme</name>
    <dbReference type="NCBI Taxonomy" id="658196"/>
    <lineage>
        <taxon>Eukaryota</taxon>
        <taxon>Fungi</taxon>
        <taxon>Fungi incertae sedis</taxon>
        <taxon>Mucoromycota</taxon>
        <taxon>Glomeromycotina</taxon>
        <taxon>Glomeromycetes</taxon>
        <taxon>Glomerales</taxon>
        <taxon>Glomeraceae</taxon>
        <taxon>Glomus</taxon>
    </lineage>
</organism>
<evidence type="ECO:0000313" key="1">
    <source>
        <dbReference type="EMBL" id="RIA87222.1"/>
    </source>
</evidence>
<dbReference type="SUPFAM" id="SSF52047">
    <property type="entry name" value="RNI-like"/>
    <property type="match status" value="1"/>
</dbReference>
<dbReference type="EMBL" id="QKYT01000320">
    <property type="protein sequence ID" value="RIA87222.1"/>
    <property type="molecule type" value="Genomic_DNA"/>
</dbReference>
<sequence length="476" mass="55645">MSKLPADCLDEIFEYFEEDKITLRSCLLVNRLWCKISVKSLWIDDWYYCTSNYNTLIACLSKESKELLFKNGIVISTTNSNPPLFNYASFCKILSINRVYITVEKLLLKNQQYNVSSQNQINLIVQELYKLFMIQISPLKELTFHGDDLKINFTSYPGAKNRLKNLSELYCSSNVSSKFFYHLSQFCKNLKSLYISFERFNSKGLSDLISVQKNLKCLSILQHRGDNEVNNIIPLLTTNHSNSLIKLSLYGNYNVSLSFIANFKNLQQLELSFDHNDFEDFEKLQYVILPNLKIFKIPYHISNNILITFLENNGKNLIEFYAGDDIDNSLNSIIANFCPNLKKFYAIFKNSQLDTFKLVFNSCQFLESIKIWCGGDYLSEKEAFDLIINHSHKYLYELILYYQYQAQTELLPDELESFFMKWTNRIPQKSIILIIVNDEVNSLGTNEKNLEIIEKYKKLGVIKKFDVIDCDNDHYN</sequence>
<protein>
    <recommendedName>
        <fullName evidence="3">F-box domain-containing protein</fullName>
    </recommendedName>
</protein>
<evidence type="ECO:0000313" key="2">
    <source>
        <dbReference type="Proteomes" id="UP000265703"/>
    </source>
</evidence>
<gene>
    <name evidence="1" type="ORF">C1645_828103</name>
</gene>
<evidence type="ECO:0008006" key="3">
    <source>
        <dbReference type="Google" id="ProtNLM"/>
    </source>
</evidence>
<dbReference type="AlphaFoldDB" id="A0A397SNF7"/>
<dbReference type="OrthoDB" id="2305494at2759"/>
<keyword evidence="2" id="KW-1185">Reference proteome</keyword>
<accession>A0A397SNF7</accession>
<proteinExistence type="predicted"/>
<name>A0A397SNF7_9GLOM</name>
<dbReference type="InterPro" id="IPR032675">
    <property type="entry name" value="LRR_dom_sf"/>
</dbReference>
<dbReference type="Gene3D" id="3.80.10.10">
    <property type="entry name" value="Ribonuclease Inhibitor"/>
    <property type="match status" value="1"/>
</dbReference>
<reference evidence="1 2" key="1">
    <citation type="submission" date="2018-06" db="EMBL/GenBank/DDBJ databases">
        <title>Comparative genomics reveals the genomic features of Rhizophagus irregularis, R. cerebriforme, R. diaphanum and Gigaspora rosea, and their symbiotic lifestyle signature.</title>
        <authorList>
            <person name="Morin E."/>
            <person name="San Clemente H."/>
            <person name="Chen E.C.H."/>
            <person name="De La Providencia I."/>
            <person name="Hainaut M."/>
            <person name="Kuo A."/>
            <person name="Kohler A."/>
            <person name="Murat C."/>
            <person name="Tang N."/>
            <person name="Roy S."/>
            <person name="Loubradou J."/>
            <person name="Henrissat B."/>
            <person name="Grigoriev I.V."/>
            <person name="Corradi N."/>
            <person name="Roux C."/>
            <person name="Martin F.M."/>
        </authorList>
    </citation>
    <scope>NUCLEOTIDE SEQUENCE [LARGE SCALE GENOMIC DNA]</scope>
    <source>
        <strain evidence="1 2">DAOM 227022</strain>
    </source>
</reference>